<evidence type="ECO:0000256" key="8">
    <source>
        <dbReference type="ARBA" id="ARBA00023049"/>
    </source>
</evidence>
<dbReference type="InterPro" id="IPR023358">
    <property type="entry name" value="Peptidase_M18_dom2"/>
</dbReference>
<dbReference type="SUPFAM" id="SSF101821">
    <property type="entry name" value="Aminopeptidase/glucanase lid domain"/>
    <property type="match status" value="1"/>
</dbReference>
<name>A0A9D6Z649_9BACT</name>
<comment type="cofactor">
    <cofactor evidence="1 10">
        <name>Zn(2+)</name>
        <dbReference type="ChEBI" id="CHEBI:29105"/>
    </cofactor>
</comment>
<reference evidence="11" key="1">
    <citation type="submission" date="2020-07" db="EMBL/GenBank/DDBJ databases">
        <title>Huge and variable diversity of episymbiotic CPR bacteria and DPANN archaea in groundwater ecosystems.</title>
        <authorList>
            <person name="He C.Y."/>
            <person name="Keren R."/>
            <person name="Whittaker M."/>
            <person name="Farag I.F."/>
            <person name="Doudna J."/>
            <person name="Cate J.H.D."/>
            <person name="Banfield J.F."/>
        </authorList>
    </citation>
    <scope>NUCLEOTIDE SEQUENCE</scope>
    <source>
        <strain evidence="11">NC_groundwater_1664_Pr3_B-0.1um_52_9</strain>
    </source>
</reference>
<dbReference type="GO" id="GO:0006508">
    <property type="term" value="P:proteolysis"/>
    <property type="evidence" value="ECO:0007669"/>
    <property type="project" value="UniProtKB-KW"/>
</dbReference>
<evidence type="ECO:0000313" key="11">
    <source>
        <dbReference type="EMBL" id="MBI5252177.1"/>
    </source>
</evidence>
<evidence type="ECO:0000256" key="9">
    <source>
        <dbReference type="RuleBase" id="RU004386"/>
    </source>
</evidence>
<dbReference type="Proteomes" id="UP000807825">
    <property type="component" value="Unassembled WGS sequence"/>
</dbReference>
<dbReference type="NCBIfam" id="NF002600">
    <property type="entry name" value="PRK02256.1"/>
    <property type="match status" value="1"/>
</dbReference>
<dbReference type="Gene3D" id="2.30.250.10">
    <property type="entry name" value="Aminopeptidase i, Domain 2"/>
    <property type="match status" value="1"/>
</dbReference>
<evidence type="ECO:0000313" key="12">
    <source>
        <dbReference type="Proteomes" id="UP000807825"/>
    </source>
</evidence>
<dbReference type="GO" id="GO:0008237">
    <property type="term" value="F:metallopeptidase activity"/>
    <property type="evidence" value="ECO:0007669"/>
    <property type="project" value="UniProtKB-KW"/>
</dbReference>
<evidence type="ECO:0000256" key="7">
    <source>
        <dbReference type="ARBA" id="ARBA00022833"/>
    </source>
</evidence>
<keyword evidence="7 9" id="KW-0862">Zinc</keyword>
<evidence type="ECO:0000256" key="6">
    <source>
        <dbReference type="ARBA" id="ARBA00022801"/>
    </source>
</evidence>
<dbReference type="InterPro" id="IPR001948">
    <property type="entry name" value="Peptidase_M18"/>
</dbReference>
<dbReference type="Pfam" id="PF02127">
    <property type="entry name" value="Peptidase_M18"/>
    <property type="match status" value="1"/>
</dbReference>
<evidence type="ECO:0000256" key="3">
    <source>
        <dbReference type="ARBA" id="ARBA00022438"/>
    </source>
</evidence>
<accession>A0A9D6Z649</accession>
<evidence type="ECO:0000256" key="2">
    <source>
        <dbReference type="ARBA" id="ARBA00008290"/>
    </source>
</evidence>
<comment type="similarity">
    <text evidence="2 9">Belongs to the peptidase M18 family.</text>
</comment>
<evidence type="ECO:0000256" key="1">
    <source>
        <dbReference type="ARBA" id="ARBA00001947"/>
    </source>
</evidence>
<evidence type="ECO:0000256" key="10">
    <source>
        <dbReference type="RuleBase" id="RU004387"/>
    </source>
</evidence>
<dbReference type="EMBL" id="JACRDE010000576">
    <property type="protein sequence ID" value="MBI5252177.1"/>
    <property type="molecule type" value="Genomic_DNA"/>
</dbReference>
<dbReference type="PANTHER" id="PTHR28570">
    <property type="entry name" value="ASPARTYL AMINOPEPTIDASE"/>
    <property type="match status" value="1"/>
</dbReference>
<dbReference type="AlphaFoldDB" id="A0A9D6Z649"/>
<keyword evidence="6 9" id="KW-0378">Hydrolase</keyword>
<dbReference type="SUPFAM" id="SSF53187">
    <property type="entry name" value="Zn-dependent exopeptidases"/>
    <property type="match status" value="1"/>
</dbReference>
<protein>
    <recommendedName>
        <fullName evidence="10">M18 family aminopeptidase</fullName>
        <ecNumber evidence="10">3.4.11.-</ecNumber>
    </recommendedName>
</protein>
<organism evidence="11 12">
    <name type="scientific">Desulfomonile tiedjei</name>
    <dbReference type="NCBI Taxonomy" id="2358"/>
    <lineage>
        <taxon>Bacteria</taxon>
        <taxon>Pseudomonadati</taxon>
        <taxon>Thermodesulfobacteriota</taxon>
        <taxon>Desulfomonilia</taxon>
        <taxon>Desulfomonilales</taxon>
        <taxon>Desulfomonilaceae</taxon>
        <taxon>Desulfomonile</taxon>
    </lineage>
</organism>
<evidence type="ECO:0000256" key="4">
    <source>
        <dbReference type="ARBA" id="ARBA00022670"/>
    </source>
</evidence>
<dbReference type="GO" id="GO:0004177">
    <property type="term" value="F:aminopeptidase activity"/>
    <property type="evidence" value="ECO:0007669"/>
    <property type="project" value="UniProtKB-KW"/>
</dbReference>
<dbReference type="GO" id="GO:0008270">
    <property type="term" value="F:zinc ion binding"/>
    <property type="evidence" value="ECO:0007669"/>
    <property type="project" value="InterPro"/>
</dbReference>
<keyword evidence="8 9" id="KW-0482">Metalloprotease</keyword>
<evidence type="ECO:0000256" key="5">
    <source>
        <dbReference type="ARBA" id="ARBA00022723"/>
    </source>
</evidence>
<comment type="caution">
    <text evidence="11">The sequence shown here is derived from an EMBL/GenBank/DDBJ whole genome shotgun (WGS) entry which is preliminary data.</text>
</comment>
<gene>
    <name evidence="11" type="ORF">HY912_22000</name>
</gene>
<keyword evidence="4 9" id="KW-0645">Protease</keyword>
<keyword evidence="5 9" id="KW-0479">Metal-binding</keyword>
<dbReference type="EC" id="3.4.11.-" evidence="10"/>
<dbReference type="GO" id="GO:0005737">
    <property type="term" value="C:cytoplasm"/>
    <property type="evidence" value="ECO:0007669"/>
    <property type="project" value="UniProtKB-ARBA"/>
</dbReference>
<dbReference type="Gene3D" id="3.40.630.10">
    <property type="entry name" value="Zn peptidases"/>
    <property type="match status" value="1"/>
</dbReference>
<sequence length="475" mass="52980">MPPKKEKPKQLGNAKELKEKLYKEPVRTWDTLSENERKQAFDYAERFRIFLNAARTERKAIQVFVDRASKEKFKELSVRSKGSKFFQSMHGKTLAVAVIGRKPLTEGLRIITAHVDCPRLDLKANPLYEDSGMAFLKTHYYGGVKKYQWVARSLALCGTIIRGDGSVLDVHVGLDPDDPVFTIPDLLPHLARKQMDQKASDFIPAENLNLVVGSTPFHDKDADERVKLALLELLNKKYDITEEDFTSAELQVVPAEPARDAGFDRGLIAGYGQDDRVCAYTCFTAAMETENPEHTAIAVFYDKEEIGSEGNTSAKSRFLETFIMDLMEKTGTQPKARDLYRVFMNSKALSADVAAGLDPTYADVYEKRNSARLGYGINITKYTGHGGKYMASDANAEYAAWIRKLFNDNAIVWQAGGHGKIDEGGGGTVAKFLAVTGVDIIDCGPPVLSMHSPMEISSKEDIWMCHKAFKVFFNS</sequence>
<keyword evidence="3 9" id="KW-0031">Aminopeptidase</keyword>
<dbReference type="PRINTS" id="PR00932">
    <property type="entry name" value="AMINO1PTASE"/>
</dbReference>
<dbReference type="PANTHER" id="PTHR28570:SF2">
    <property type="entry name" value="M18 FAMILY AMINOPEPTIDASE 1-RELATED"/>
    <property type="match status" value="1"/>
</dbReference>
<proteinExistence type="inferred from homology"/>